<feature type="compositionally biased region" description="Low complexity" evidence="1">
    <location>
        <begin position="155"/>
        <end position="165"/>
    </location>
</feature>
<dbReference type="VEuPathDB" id="AmoebaDB:EHI_098620"/>
<dbReference type="VEuPathDB" id="AmoebaDB:KM1_137240"/>
<feature type="compositionally biased region" description="Low complexity" evidence="1">
    <location>
        <begin position="176"/>
        <end position="191"/>
    </location>
</feature>
<dbReference type="VEuPathDB" id="AmoebaDB:EHI5A_110940"/>
<feature type="compositionally biased region" description="Basic and acidic residues" evidence="1">
    <location>
        <begin position="196"/>
        <end position="210"/>
    </location>
</feature>
<protein>
    <submittedName>
        <fullName evidence="2">Uncharacterized protein</fullName>
    </submittedName>
</protein>
<dbReference type="EMBL" id="BDEQ01000001">
    <property type="protein sequence ID" value="GAT93419.1"/>
    <property type="molecule type" value="Genomic_DNA"/>
</dbReference>
<comment type="caution">
    <text evidence="2">The sequence shown here is derived from an EMBL/GenBank/DDBJ whole genome shotgun (WGS) entry which is preliminary data.</text>
</comment>
<feature type="compositionally biased region" description="Polar residues" evidence="1">
    <location>
        <begin position="133"/>
        <end position="147"/>
    </location>
</feature>
<organism evidence="2 3">
    <name type="scientific">Entamoeba histolytica</name>
    <dbReference type="NCBI Taxonomy" id="5759"/>
    <lineage>
        <taxon>Eukaryota</taxon>
        <taxon>Amoebozoa</taxon>
        <taxon>Evosea</taxon>
        <taxon>Archamoebae</taxon>
        <taxon>Mastigamoebida</taxon>
        <taxon>Entamoebidae</taxon>
        <taxon>Entamoeba</taxon>
    </lineage>
</organism>
<dbReference type="OMA" id="HQIRIFR"/>
<feature type="region of interest" description="Disordered" evidence="1">
    <location>
        <begin position="119"/>
        <end position="210"/>
    </location>
</feature>
<evidence type="ECO:0000313" key="2">
    <source>
        <dbReference type="EMBL" id="GAT93419.1"/>
    </source>
</evidence>
<dbReference type="AlphaFoldDB" id="A0A5K1UW54"/>
<dbReference type="VEuPathDB" id="AmoebaDB:EHI8A_077980"/>
<proteinExistence type="predicted"/>
<reference evidence="2 3" key="1">
    <citation type="submission" date="2016-05" db="EMBL/GenBank/DDBJ databases">
        <title>First whole genome sequencing of Entamoeba histolytica HM1:IMSS-clone-6.</title>
        <authorList>
            <person name="Mukherjee Avik.K."/>
            <person name="Izumyama S."/>
            <person name="Nakada-Tsukui K."/>
            <person name="Nozaki T."/>
        </authorList>
    </citation>
    <scope>NUCLEOTIDE SEQUENCE [LARGE SCALE GENOMIC DNA]</scope>
    <source>
        <strain evidence="2 3">HM1:IMSS clone 6</strain>
    </source>
</reference>
<gene>
    <name evidence="2" type="ORF">CL6EHI_098620</name>
</gene>
<evidence type="ECO:0000313" key="3">
    <source>
        <dbReference type="Proteomes" id="UP000078387"/>
    </source>
</evidence>
<name>A0A5K1UW54_ENTHI</name>
<evidence type="ECO:0000256" key="1">
    <source>
        <dbReference type="SAM" id="MobiDB-lite"/>
    </source>
</evidence>
<feature type="compositionally biased region" description="Basic and acidic residues" evidence="1">
    <location>
        <begin position="120"/>
        <end position="132"/>
    </location>
</feature>
<sequence length="418" mass="49423">MKINKYAILVDNNKEKKDVAEMILYLTKNRVSKTLIRVYDISEEKGILQYIKQKKLECPLLFLWGNLYGNLQFVKEQNENGILRLALLNNPNKKSKKKGEKKNGSEFSFSPLIKEEYDETLSKEQAESKTKLQESTSVDTSKQSNDLKTTEEKQISSNNNNNVVIPECESNSISNEQPQQHQENQEKQISQLQPTKETDQSKEKIEEIKDQSLQTDYKEKLVNEKDINKESFEQSLIKLTESYTSDSTEETNPKEIVIIDDYENQQSVLQEDEMIDLNVPHPEALNFGDRWLNACEWVIRNISQSSPERKKHMDEVVLEKQPDDIDYYVIRTNWYWRHQIRIMRFGKEHFYRLDETYHVKESFRYEDVKEIVQTDEEHLVIKFLRNSQPQYLQSKLVHQIIVTLVSHLTQDYTITRIN</sequence>
<dbReference type="VEuPathDB" id="AmoebaDB:EHI7A_075530"/>
<accession>A0A5K1UW54</accession>
<dbReference type="Proteomes" id="UP000078387">
    <property type="component" value="Unassembled WGS sequence"/>
</dbReference>